<organism evidence="2 3">
    <name type="scientific">Artemisia annua</name>
    <name type="common">Sweet wormwood</name>
    <dbReference type="NCBI Taxonomy" id="35608"/>
    <lineage>
        <taxon>Eukaryota</taxon>
        <taxon>Viridiplantae</taxon>
        <taxon>Streptophyta</taxon>
        <taxon>Embryophyta</taxon>
        <taxon>Tracheophyta</taxon>
        <taxon>Spermatophyta</taxon>
        <taxon>Magnoliopsida</taxon>
        <taxon>eudicotyledons</taxon>
        <taxon>Gunneridae</taxon>
        <taxon>Pentapetalae</taxon>
        <taxon>asterids</taxon>
        <taxon>campanulids</taxon>
        <taxon>Asterales</taxon>
        <taxon>Asteraceae</taxon>
        <taxon>Asteroideae</taxon>
        <taxon>Anthemideae</taxon>
        <taxon>Artemisiinae</taxon>
        <taxon>Artemisia</taxon>
    </lineage>
</organism>
<feature type="region of interest" description="Disordered" evidence="1">
    <location>
        <begin position="24"/>
        <end position="47"/>
    </location>
</feature>
<name>A0A2U1NZD8_ARTAN</name>
<sequence length="525" mass="59909">MLSGNRIPGLNFINLFTFHNTPFIEPKDDQKSQRSTDTHKLKGHPKQRKDGWMEFQFAEVSAGANGTIKLHYGFSFHPNMDYFDLVVEGIEFRPFDTSTIHVATQSRSLQVDPTNISHIVFGLLGTTKAWHYRKPYIESWWRPNITRGYLYLDTAPTNDLLPWSLNSPPYRISDDNTKLLEKTKHVAPIMVRMVHAVIEVFREEREGVRWYVMGDDDSIFFVDNMVDVLAEYDHTKYIYIGGHSECISSNQIYSYDMGFGGAGLIMSYPLAKMVQKNIEDCFARDPYLNSADKILMTCVNDFGVSLTSHQGLHQIDLHGDISGFLASHPKAPLLSLHHPDQVDPLFPSMDRAGSIKHLMKAANVDQSRMLQQTICYQRKSNWSFSISWGYLVHIYENIIPRSILKIPLKTFKPWYLNSHHPFYIFNTRPVLEDPCVAPHVFSFESVNINENEILTNYLRVVPRGLPACGLAGNHSANLVTKIIVISPVRKPNLNGKTECCDVINTNDARVAKLIMRDCLDDELIA</sequence>
<dbReference type="Gene3D" id="3.90.550.50">
    <property type="match status" value="1"/>
</dbReference>
<dbReference type="Proteomes" id="UP000245207">
    <property type="component" value="Unassembled WGS sequence"/>
</dbReference>
<dbReference type="AlphaFoldDB" id="A0A2U1NZD8"/>
<evidence type="ECO:0008006" key="4">
    <source>
        <dbReference type="Google" id="ProtNLM"/>
    </source>
</evidence>
<accession>A0A2U1NZD8</accession>
<dbReference type="InterPro" id="IPR006740">
    <property type="entry name" value="DUF604"/>
</dbReference>
<gene>
    <name evidence="2" type="ORF">CTI12_AA211230</name>
</gene>
<keyword evidence="3" id="KW-1185">Reference proteome</keyword>
<dbReference type="OrthoDB" id="414175at2759"/>
<proteinExistence type="predicted"/>
<evidence type="ECO:0000256" key="1">
    <source>
        <dbReference type="SAM" id="MobiDB-lite"/>
    </source>
</evidence>
<evidence type="ECO:0000313" key="2">
    <source>
        <dbReference type="EMBL" id="PWA78848.1"/>
    </source>
</evidence>
<dbReference type="STRING" id="35608.A0A2U1NZD8"/>
<protein>
    <recommendedName>
        <fullName evidence="4">Fringe-related protein</fullName>
    </recommendedName>
</protein>
<dbReference type="PANTHER" id="PTHR10811">
    <property type="entry name" value="FRINGE-RELATED"/>
    <property type="match status" value="1"/>
</dbReference>
<evidence type="ECO:0000313" key="3">
    <source>
        <dbReference type="Proteomes" id="UP000245207"/>
    </source>
</evidence>
<dbReference type="Pfam" id="PF04646">
    <property type="entry name" value="DUF604"/>
    <property type="match status" value="1"/>
</dbReference>
<feature type="compositionally biased region" description="Basic and acidic residues" evidence="1">
    <location>
        <begin position="25"/>
        <end position="40"/>
    </location>
</feature>
<reference evidence="2 3" key="1">
    <citation type="journal article" date="2018" name="Mol. Plant">
        <title>The genome of Artemisia annua provides insight into the evolution of Asteraceae family and artemisinin biosynthesis.</title>
        <authorList>
            <person name="Shen Q."/>
            <person name="Zhang L."/>
            <person name="Liao Z."/>
            <person name="Wang S."/>
            <person name="Yan T."/>
            <person name="Shi P."/>
            <person name="Liu M."/>
            <person name="Fu X."/>
            <person name="Pan Q."/>
            <person name="Wang Y."/>
            <person name="Lv Z."/>
            <person name="Lu X."/>
            <person name="Zhang F."/>
            <person name="Jiang W."/>
            <person name="Ma Y."/>
            <person name="Chen M."/>
            <person name="Hao X."/>
            <person name="Li L."/>
            <person name="Tang Y."/>
            <person name="Lv G."/>
            <person name="Zhou Y."/>
            <person name="Sun X."/>
            <person name="Brodelius P.E."/>
            <person name="Rose J.K.C."/>
            <person name="Tang K."/>
        </authorList>
    </citation>
    <scope>NUCLEOTIDE SEQUENCE [LARGE SCALE GENOMIC DNA]</scope>
    <source>
        <strain evidence="3">cv. Huhao1</strain>
        <tissue evidence="2">Leaf</tissue>
    </source>
</reference>
<dbReference type="EMBL" id="PKPP01001934">
    <property type="protein sequence ID" value="PWA78848.1"/>
    <property type="molecule type" value="Genomic_DNA"/>
</dbReference>
<dbReference type="FunFam" id="3.90.550.50:FF:000061">
    <property type="entry name" value="AT4g00300 protein"/>
    <property type="match status" value="1"/>
</dbReference>
<comment type="caution">
    <text evidence="2">The sequence shown here is derived from an EMBL/GenBank/DDBJ whole genome shotgun (WGS) entry which is preliminary data.</text>
</comment>